<dbReference type="EC" id="2.3.1.286" evidence="1"/>
<dbReference type="InterPro" id="IPR003000">
    <property type="entry name" value="Sirtuin"/>
</dbReference>
<dbReference type="EMBL" id="DQWE01000377">
    <property type="protein sequence ID" value="HDI83715.1"/>
    <property type="molecule type" value="Genomic_DNA"/>
</dbReference>
<feature type="binding site" evidence="4">
    <location>
        <position position="129"/>
    </location>
    <ligand>
        <name>Zn(2+)</name>
        <dbReference type="ChEBI" id="CHEBI:29105"/>
    </ligand>
</feature>
<evidence type="ECO:0000256" key="2">
    <source>
        <dbReference type="ARBA" id="ARBA00022679"/>
    </source>
</evidence>
<dbReference type="CDD" id="cd01407">
    <property type="entry name" value="SIR2-fam"/>
    <property type="match status" value="1"/>
</dbReference>
<feature type="binding site" evidence="4">
    <location>
        <position position="132"/>
    </location>
    <ligand>
        <name>Zn(2+)</name>
        <dbReference type="ChEBI" id="CHEBI:29105"/>
    </ligand>
</feature>
<keyword evidence="4" id="KW-0479">Metal-binding</keyword>
<protein>
    <recommendedName>
        <fullName evidence="1">protein acetyllysine N-acetyltransferase</fullName>
        <ecNumber evidence="1">2.3.1.286</ecNumber>
    </recommendedName>
</protein>
<feature type="domain" description="Deacetylase sirtuin-type" evidence="5">
    <location>
        <begin position="1"/>
        <end position="241"/>
    </location>
</feature>
<sequence>MQETLEKLQELIDNSKYIVTLTGAGISTSAGIPDFRGEKGIYSLGLYDPYRTFDINYFKEDPSYFFQFAREFLKIYEDIKPTKGHMFLAELEKKGKLKVVITQNIDGLHQMAGSKNVIELHGSFRSGRCLSCGKIYDFEWMRKTLRETEGLYCNCGGVVKPDVVFFGEPVMGIDEAQRHSVMADLFLVLGSSLTVQPASILPYLTSGKVVIINKGDCAFPEERAEVFLNDDIDSIVERLKW</sequence>
<comment type="caution">
    <text evidence="6">The sequence shown here is derived from an EMBL/GenBank/DDBJ whole genome shotgun (WGS) entry which is preliminary data.</text>
</comment>
<name>A0A7C0VDE0_UNCW3</name>
<accession>A0A7C0VDE0</accession>
<dbReference type="Gene3D" id="3.40.50.1220">
    <property type="entry name" value="TPP-binding domain"/>
    <property type="match status" value="1"/>
</dbReference>
<keyword evidence="2" id="KW-0808">Transferase</keyword>
<reference evidence="6" key="1">
    <citation type="journal article" date="2020" name="mSystems">
        <title>Genome- and Community-Level Interaction Insights into Carbon Utilization and Element Cycling Functions of Hydrothermarchaeota in Hydrothermal Sediment.</title>
        <authorList>
            <person name="Zhou Z."/>
            <person name="Liu Y."/>
            <person name="Xu W."/>
            <person name="Pan J."/>
            <person name="Luo Z.H."/>
            <person name="Li M."/>
        </authorList>
    </citation>
    <scope>NUCLEOTIDE SEQUENCE [LARGE SCALE GENOMIC DNA]</scope>
    <source>
        <strain evidence="6">HyVt-102</strain>
    </source>
</reference>
<dbReference type="Gene3D" id="3.30.1600.10">
    <property type="entry name" value="SIR2/SIRT2 'Small Domain"/>
    <property type="match status" value="1"/>
</dbReference>
<dbReference type="PANTHER" id="PTHR11085">
    <property type="entry name" value="NAD-DEPENDENT PROTEIN DEACYLASE SIRTUIN-5, MITOCHONDRIAL-RELATED"/>
    <property type="match status" value="1"/>
</dbReference>
<keyword evidence="3" id="KW-0520">NAD</keyword>
<dbReference type="Pfam" id="PF02146">
    <property type="entry name" value="SIR2"/>
    <property type="match status" value="1"/>
</dbReference>
<keyword evidence="4" id="KW-0862">Zinc</keyword>
<dbReference type="Proteomes" id="UP000885847">
    <property type="component" value="Unassembled WGS sequence"/>
</dbReference>
<dbReference type="GO" id="GO:0046872">
    <property type="term" value="F:metal ion binding"/>
    <property type="evidence" value="ECO:0007669"/>
    <property type="project" value="UniProtKB-KW"/>
</dbReference>
<evidence type="ECO:0000313" key="6">
    <source>
        <dbReference type="EMBL" id="HDI83715.1"/>
    </source>
</evidence>
<evidence type="ECO:0000256" key="3">
    <source>
        <dbReference type="ARBA" id="ARBA00023027"/>
    </source>
</evidence>
<evidence type="ECO:0000256" key="1">
    <source>
        <dbReference type="ARBA" id="ARBA00012928"/>
    </source>
</evidence>
<feature type="binding site" evidence="4">
    <location>
        <position position="155"/>
    </location>
    <ligand>
        <name>Zn(2+)</name>
        <dbReference type="ChEBI" id="CHEBI:29105"/>
    </ligand>
</feature>
<dbReference type="InterPro" id="IPR026590">
    <property type="entry name" value="Ssirtuin_cat_dom"/>
</dbReference>
<dbReference type="InterPro" id="IPR026591">
    <property type="entry name" value="Sirtuin_cat_small_dom_sf"/>
</dbReference>
<feature type="binding site" evidence="4">
    <location>
        <position position="153"/>
    </location>
    <ligand>
        <name>Zn(2+)</name>
        <dbReference type="ChEBI" id="CHEBI:29105"/>
    </ligand>
</feature>
<dbReference type="GO" id="GO:0017136">
    <property type="term" value="F:histone deacetylase activity, NAD-dependent"/>
    <property type="evidence" value="ECO:0007669"/>
    <property type="project" value="TreeGrafter"/>
</dbReference>
<feature type="active site" description="Proton acceptor" evidence="4">
    <location>
        <position position="121"/>
    </location>
</feature>
<dbReference type="InterPro" id="IPR050134">
    <property type="entry name" value="NAD-dep_sirtuin_deacylases"/>
</dbReference>
<evidence type="ECO:0000256" key="4">
    <source>
        <dbReference type="PROSITE-ProRule" id="PRU00236"/>
    </source>
</evidence>
<gene>
    <name evidence="6" type="ORF">ENF18_08000</name>
</gene>
<dbReference type="InterPro" id="IPR029035">
    <property type="entry name" value="DHS-like_NAD/FAD-binding_dom"/>
</dbReference>
<dbReference type="SUPFAM" id="SSF52467">
    <property type="entry name" value="DHS-like NAD/FAD-binding domain"/>
    <property type="match status" value="1"/>
</dbReference>
<organism evidence="6">
    <name type="scientific">candidate division WOR-3 bacterium</name>
    <dbReference type="NCBI Taxonomy" id="2052148"/>
    <lineage>
        <taxon>Bacteria</taxon>
        <taxon>Bacteria division WOR-3</taxon>
    </lineage>
</organism>
<dbReference type="GO" id="GO:0070403">
    <property type="term" value="F:NAD+ binding"/>
    <property type="evidence" value="ECO:0007669"/>
    <property type="project" value="InterPro"/>
</dbReference>
<evidence type="ECO:0000259" key="5">
    <source>
        <dbReference type="PROSITE" id="PS50305"/>
    </source>
</evidence>
<dbReference type="PROSITE" id="PS50305">
    <property type="entry name" value="SIRTUIN"/>
    <property type="match status" value="1"/>
</dbReference>
<dbReference type="PANTHER" id="PTHR11085:SF10">
    <property type="entry name" value="NAD-DEPENDENT PROTEIN DEACYLASE SIRTUIN-5, MITOCHONDRIAL-RELATED"/>
    <property type="match status" value="1"/>
</dbReference>
<dbReference type="AlphaFoldDB" id="A0A7C0VDE0"/>
<proteinExistence type="predicted"/>